<dbReference type="Gene3D" id="3.40.50.300">
    <property type="entry name" value="P-loop containing nucleotide triphosphate hydrolases"/>
    <property type="match status" value="1"/>
</dbReference>
<dbReference type="EMBL" id="DRCV01000262">
    <property type="protein sequence ID" value="HDK38530.1"/>
    <property type="molecule type" value="Genomic_DNA"/>
</dbReference>
<feature type="domain" description="Helicase HerA central" evidence="1">
    <location>
        <begin position="147"/>
        <end position="328"/>
    </location>
</feature>
<reference evidence="2" key="1">
    <citation type="journal article" date="2020" name="mSystems">
        <title>Genome- and Community-Level Interaction Insights into Carbon Utilization and Element Cycling Functions of Hydrothermarchaeota in Hydrothermal Sediment.</title>
        <authorList>
            <person name="Zhou Z."/>
            <person name="Liu Y."/>
            <person name="Xu W."/>
            <person name="Pan J."/>
            <person name="Luo Z.H."/>
            <person name="Li M."/>
        </authorList>
    </citation>
    <scope>NUCLEOTIDE SEQUENCE [LARGE SCALE GENOMIC DNA]</scope>
    <source>
        <strain evidence="2">HyVt-26</strain>
    </source>
</reference>
<organism evidence="2">
    <name type="scientific">Thiolapillus brandeum</name>
    <dbReference type="NCBI Taxonomy" id="1076588"/>
    <lineage>
        <taxon>Bacteria</taxon>
        <taxon>Pseudomonadati</taxon>
        <taxon>Pseudomonadota</taxon>
        <taxon>Gammaproteobacteria</taxon>
        <taxon>Chromatiales</taxon>
        <taxon>Sedimenticolaceae</taxon>
        <taxon>Thiolapillus</taxon>
    </lineage>
</organism>
<evidence type="ECO:0000313" key="2">
    <source>
        <dbReference type="EMBL" id="HDK38530.1"/>
    </source>
</evidence>
<comment type="caution">
    <text evidence="2">The sequence shown here is derived from an EMBL/GenBank/DDBJ whole genome shotgun (WGS) entry which is preliminary data.</text>
</comment>
<dbReference type="SUPFAM" id="SSF52540">
    <property type="entry name" value="P-loop containing nucleoside triphosphate hydrolases"/>
    <property type="match status" value="1"/>
</dbReference>
<feature type="non-terminal residue" evidence="2">
    <location>
        <position position="347"/>
    </location>
</feature>
<accession>A0A831NW90</accession>
<dbReference type="InterPro" id="IPR002789">
    <property type="entry name" value="HerA_central"/>
</dbReference>
<dbReference type="InterPro" id="IPR008571">
    <property type="entry name" value="HerA-like"/>
</dbReference>
<gene>
    <name evidence="2" type="ORF">ENG92_05895</name>
</gene>
<proteinExistence type="predicted"/>
<dbReference type="Proteomes" id="UP000885822">
    <property type="component" value="Unassembled WGS sequence"/>
</dbReference>
<sequence>MQTSDTTLVGKIMDISGGQLIATLLTEAEGFQPVVKIGSETLSVGQLGSQLLIKHRHISILGQVLRMWEDPFTEFVADTNKDEALTGSIAKPSRKRYLRIMPLGEINMQGTFIRGVKQFPVTGAEVHLITAKQLEVLFDRFRSENLSLGRLSSRNEIEVFLDPNPLFTRHLAILGQSGAGKSWTVTSLLQKTVRTMPKAHIVMLDLHGEYGWKDDQGKMHSAFPDDMVHHLDARELEIPYWLLTYAELVDFLIDKTDPTATLQIAYLRDVLYALRKKANAHLGLEQLSVDSPVYFSLKELYLHFKQANEQQLDFGKTKGTLFGAFDNFLVRFQSMYNDKRYDFLLRP</sequence>
<dbReference type="InterPro" id="IPR027417">
    <property type="entry name" value="P-loop_NTPase"/>
</dbReference>
<dbReference type="Pfam" id="PF01935">
    <property type="entry name" value="DUF87"/>
    <property type="match status" value="1"/>
</dbReference>
<dbReference type="PANTHER" id="PTHR42957:SF1">
    <property type="entry name" value="HELICASE MJ1565-RELATED"/>
    <property type="match status" value="1"/>
</dbReference>
<evidence type="ECO:0000259" key="1">
    <source>
        <dbReference type="Pfam" id="PF01935"/>
    </source>
</evidence>
<dbReference type="AlphaFoldDB" id="A0A831NW90"/>
<dbReference type="PANTHER" id="PTHR42957">
    <property type="entry name" value="HELICASE MJ1565-RELATED"/>
    <property type="match status" value="1"/>
</dbReference>
<protein>
    <submittedName>
        <fullName evidence="2">DUF87 domain-containing protein</fullName>
    </submittedName>
</protein>
<name>A0A831NW90_9GAMM</name>